<feature type="disulfide bond" evidence="3">
    <location>
        <begin position="530"/>
        <end position="544"/>
    </location>
</feature>
<dbReference type="InterPro" id="IPR018392">
    <property type="entry name" value="LysM"/>
</dbReference>
<feature type="domain" description="Chitin-binding type-1" evidence="5">
    <location>
        <begin position="510"/>
        <end position="556"/>
    </location>
</feature>
<feature type="signal peptide" evidence="4">
    <location>
        <begin position="1"/>
        <end position="26"/>
    </location>
</feature>
<gene>
    <name evidence="7" type="ORF">BDW59DRAFT_150071</name>
</gene>
<keyword evidence="4" id="KW-0732">Signal</keyword>
<feature type="disulfide bond" evidence="3">
    <location>
        <begin position="477"/>
        <end position="491"/>
    </location>
</feature>
<dbReference type="Proteomes" id="UP001610335">
    <property type="component" value="Unassembled WGS sequence"/>
</dbReference>
<dbReference type="SMART" id="SM00270">
    <property type="entry name" value="ChtBD1"/>
    <property type="match status" value="2"/>
</dbReference>
<dbReference type="InterPro" id="IPR052210">
    <property type="entry name" value="LysM1-like"/>
</dbReference>
<dbReference type="InterPro" id="IPR036861">
    <property type="entry name" value="Endochitinase-like_sf"/>
</dbReference>
<dbReference type="Pfam" id="PF01476">
    <property type="entry name" value="LysM"/>
    <property type="match status" value="1"/>
</dbReference>
<dbReference type="CDD" id="cd00118">
    <property type="entry name" value="LysM"/>
    <property type="match status" value="1"/>
</dbReference>
<dbReference type="PROSITE" id="PS51782">
    <property type="entry name" value="LYSM"/>
    <property type="match status" value="1"/>
</dbReference>
<keyword evidence="2" id="KW-0843">Virulence</keyword>
<dbReference type="InterPro" id="IPR001002">
    <property type="entry name" value="Chitin-bd_1"/>
</dbReference>
<evidence type="ECO:0000259" key="5">
    <source>
        <dbReference type="PROSITE" id="PS50941"/>
    </source>
</evidence>
<comment type="caution">
    <text evidence="7">The sequence shown here is derived from an EMBL/GenBank/DDBJ whole genome shotgun (WGS) entry which is preliminary data.</text>
</comment>
<evidence type="ECO:0000256" key="4">
    <source>
        <dbReference type="SAM" id="SignalP"/>
    </source>
</evidence>
<organism evidence="7 8">
    <name type="scientific">Aspergillus cavernicola</name>
    <dbReference type="NCBI Taxonomy" id="176166"/>
    <lineage>
        <taxon>Eukaryota</taxon>
        <taxon>Fungi</taxon>
        <taxon>Dikarya</taxon>
        <taxon>Ascomycota</taxon>
        <taxon>Pezizomycotina</taxon>
        <taxon>Eurotiomycetes</taxon>
        <taxon>Eurotiomycetidae</taxon>
        <taxon>Eurotiales</taxon>
        <taxon>Aspergillaceae</taxon>
        <taxon>Aspergillus</taxon>
        <taxon>Aspergillus subgen. Nidulantes</taxon>
    </lineage>
</organism>
<evidence type="ECO:0000256" key="3">
    <source>
        <dbReference type="PROSITE-ProRule" id="PRU00261"/>
    </source>
</evidence>
<evidence type="ECO:0000313" key="8">
    <source>
        <dbReference type="Proteomes" id="UP001610335"/>
    </source>
</evidence>
<feature type="domain" description="Chitin-binding type-1" evidence="5">
    <location>
        <begin position="457"/>
        <end position="503"/>
    </location>
</feature>
<proteinExistence type="predicted"/>
<evidence type="ECO:0000256" key="1">
    <source>
        <dbReference type="ARBA" id="ARBA00022669"/>
    </source>
</evidence>
<evidence type="ECO:0000313" key="7">
    <source>
        <dbReference type="EMBL" id="KAL2821417.1"/>
    </source>
</evidence>
<dbReference type="SUPFAM" id="SSF57016">
    <property type="entry name" value="Plant lectins/antimicrobial peptides"/>
    <property type="match status" value="2"/>
</dbReference>
<accession>A0ABR4I1B1</accession>
<dbReference type="PROSITE" id="PS50941">
    <property type="entry name" value="CHIT_BIND_I_2"/>
    <property type="match status" value="2"/>
</dbReference>
<comment type="caution">
    <text evidence="3">Lacks conserved residue(s) required for the propagation of feature annotation.</text>
</comment>
<dbReference type="Gene3D" id="3.30.60.10">
    <property type="entry name" value="Endochitinase-like"/>
    <property type="match status" value="2"/>
</dbReference>
<protein>
    <recommendedName>
        <fullName evidence="9">Carbohydrate-binding module family 18 protein</fullName>
    </recommendedName>
</protein>
<keyword evidence="8" id="KW-1185">Reference proteome</keyword>
<dbReference type="SMART" id="SM00257">
    <property type="entry name" value="LysM"/>
    <property type="match status" value="1"/>
</dbReference>
<dbReference type="EMBL" id="JBFXLS010000063">
    <property type="protein sequence ID" value="KAL2821417.1"/>
    <property type="molecule type" value="Genomic_DNA"/>
</dbReference>
<evidence type="ECO:0000259" key="6">
    <source>
        <dbReference type="PROSITE" id="PS51782"/>
    </source>
</evidence>
<sequence length="580" mass="62479">MRYARPALSITGLLGFWLSPINPVLGAFNYYEGQEPSLVQQAYGLCDQCLGALNQTVVCDRLTASRASRNPEQFVWNETDVTTLCTKKCANSSSSWLAAVDKNYNSETLISQGGYLLVKSIPTDWLQGHDLVCQQDSYSEYACDNEDEDAMPPECNDPDFSTAFITPEMKDVTRLYDQSFLCSECFVKIWRQRLMSSKLPKDEFTDYLLEQYESITEFCSISLPVSTYSSTLFTQATSVTQTTPSTTVPSAPATTDSCYGQLVEPDDSLPCIRMSDAYNVSTGTLVHITGSPMCSFESAICLPMPCEIDIIYRNPTCEELAAKYSTDDLPISLTQFLAWNPHIQGSCDFLNHVQRVCRNPPGGRFKPSGVISAPTGAGEYFETATPAEPTQTGTTEDCGRYYKVVSGDTCNSIALRFGITFVDLQSLNTQIWDNCTNLWLDYDVCVAPVSEATISEDGTCGPSHGDTICEGSSFGDCCSTSGYCGSGLDYCSPGNCVSGACGANDGATTNGTCGPDWGYTTCTNPNFGSCCSIYGYCGGGEDFCGPGLCYSGDCDADIGGPSINGECGPSFAGNKTCTGT</sequence>
<reference evidence="7 8" key="1">
    <citation type="submission" date="2024-07" db="EMBL/GenBank/DDBJ databases">
        <title>Section-level genome sequencing and comparative genomics of Aspergillus sections Usti and Cavernicolus.</title>
        <authorList>
            <consortium name="Lawrence Berkeley National Laboratory"/>
            <person name="Nybo J.L."/>
            <person name="Vesth T.C."/>
            <person name="Theobald S."/>
            <person name="Frisvad J.C."/>
            <person name="Larsen T.O."/>
            <person name="Kjaerboelling I."/>
            <person name="Rothschild-Mancinelli K."/>
            <person name="Lyhne E.K."/>
            <person name="Kogle M.E."/>
            <person name="Barry K."/>
            <person name="Clum A."/>
            <person name="Na H."/>
            <person name="Ledsgaard L."/>
            <person name="Lin J."/>
            <person name="Lipzen A."/>
            <person name="Kuo A."/>
            <person name="Riley R."/>
            <person name="Mondo S."/>
            <person name="LaButti K."/>
            <person name="Haridas S."/>
            <person name="Pangalinan J."/>
            <person name="Salamov A.A."/>
            <person name="Simmons B.A."/>
            <person name="Magnuson J.K."/>
            <person name="Chen J."/>
            <person name="Drula E."/>
            <person name="Henrissat B."/>
            <person name="Wiebenga A."/>
            <person name="Lubbers R.J."/>
            <person name="Gomes A.C."/>
            <person name="Makela M.R."/>
            <person name="Stajich J."/>
            <person name="Grigoriev I.V."/>
            <person name="Mortensen U.H."/>
            <person name="De vries R.P."/>
            <person name="Baker S.E."/>
            <person name="Andersen M.R."/>
        </authorList>
    </citation>
    <scope>NUCLEOTIDE SEQUENCE [LARGE SCALE GENOMIC DNA]</scope>
    <source>
        <strain evidence="7 8">CBS 600.67</strain>
    </source>
</reference>
<dbReference type="InterPro" id="IPR036779">
    <property type="entry name" value="LysM_dom_sf"/>
</dbReference>
<keyword evidence="1 3" id="KW-0147">Chitin-binding</keyword>
<dbReference type="PANTHER" id="PTHR34997:SF1">
    <property type="entry name" value="PEPTIDOGLYCAN-BINDING LYSIN DOMAIN"/>
    <property type="match status" value="1"/>
</dbReference>
<dbReference type="PANTHER" id="PTHR34997">
    <property type="entry name" value="AM15"/>
    <property type="match status" value="1"/>
</dbReference>
<dbReference type="CDD" id="cd00035">
    <property type="entry name" value="ChtBD1"/>
    <property type="match status" value="1"/>
</dbReference>
<evidence type="ECO:0008006" key="9">
    <source>
        <dbReference type="Google" id="ProtNLM"/>
    </source>
</evidence>
<name>A0ABR4I1B1_9EURO</name>
<feature type="domain" description="LysM" evidence="6">
    <location>
        <begin position="400"/>
        <end position="446"/>
    </location>
</feature>
<dbReference type="SUPFAM" id="SSF54106">
    <property type="entry name" value="LysM domain"/>
    <property type="match status" value="1"/>
</dbReference>
<evidence type="ECO:0000256" key="2">
    <source>
        <dbReference type="ARBA" id="ARBA00023026"/>
    </source>
</evidence>
<keyword evidence="3" id="KW-1015">Disulfide bond</keyword>
<feature type="chain" id="PRO_5046696084" description="Carbohydrate-binding module family 18 protein" evidence="4">
    <location>
        <begin position="27"/>
        <end position="580"/>
    </location>
</feature>
<dbReference type="Gene3D" id="3.10.350.10">
    <property type="entry name" value="LysM domain"/>
    <property type="match status" value="1"/>
</dbReference>